<dbReference type="InterPro" id="IPR020058">
    <property type="entry name" value="Glu/Gln-tRNA-synth_Ib_cat-dom"/>
</dbReference>
<proteinExistence type="inferred from homology"/>
<comment type="subunit">
    <text evidence="3 10">Monomer.</text>
</comment>
<dbReference type="CDD" id="cd00808">
    <property type="entry name" value="GluRS_core"/>
    <property type="match status" value="1"/>
</dbReference>
<dbReference type="InterPro" id="IPR001412">
    <property type="entry name" value="aa-tRNA-synth_I_CS"/>
</dbReference>
<evidence type="ECO:0000256" key="8">
    <source>
        <dbReference type="ARBA" id="ARBA00022917"/>
    </source>
</evidence>
<accession>A0A2G9Z979</accession>
<name>A0A2G9Z979_9BACT</name>
<keyword evidence="5 10" id="KW-0436">Ligase</keyword>
<evidence type="ECO:0000256" key="4">
    <source>
        <dbReference type="ARBA" id="ARBA00022490"/>
    </source>
</evidence>
<dbReference type="Pfam" id="PF00749">
    <property type="entry name" value="tRNA-synt_1c"/>
    <property type="match status" value="1"/>
</dbReference>
<evidence type="ECO:0000256" key="7">
    <source>
        <dbReference type="ARBA" id="ARBA00022840"/>
    </source>
</evidence>
<dbReference type="InterPro" id="IPR000924">
    <property type="entry name" value="Glu/Gln-tRNA-synth"/>
</dbReference>
<dbReference type="PANTHER" id="PTHR43311">
    <property type="entry name" value="GLUTAMATE--TRNA LIGASE"/>
    <property type="match status" value="1"/>
</dbReference>
<dbReference type="InterPro" id="IPR033910">
    <property type="entry name" value="GluRS_core"/>
</dbReference>
<comment type="cofactor">
    <cofactor evidence="10">
        <name>Zn(2+)</name>
        <dbReference type="ChEBI" id="CHEBI:29105"/>
    </cofactor>
    <text evidence="10">Binds 1 zinc ion per subunit.</text>
</comment>
<dbReference type="InterPro" id="IPR049940">
    <property type="entry name" value="GluQ/Sye"/>
</dbReference>
<dbReference type="GO" id="GO:0005829">
    <property type="term" value="C:cytosol"/>
    <property type="evidence" value="ECO:0007669"/>
    <property type="project" value="TreeGrafter"/>
</dbReference>
<keyword evidence="8 10" id="KW-0648">Protein biosynthesis</keyword>
<dbReference type="PANTHER" id="PTHR43311:SF2">
    <property type="entry name" value="GLUTAMATE--TRNA LIGASE, MITOCHONDRIAL-RELATED"/>
    <property type="match status" value="1"/>
</dbReference>
<comment type="catalytic activity">
    <reaction evidence="10">
        <text>tRNA(Glu) + L-glutamate + ATP = L-glutamyl-tRNA(Glu) + AMP + diphosphate</text>
        <dbReference type="Rhea" id="RHEA:23540"/>
        <dbReference type="Rhea" id="RHEA-COMP:9663"/>
        <dbReference type="Rhea" id="RHEA-COMP:9680"/>
        <dbReference type="ChEBI" id="CHEBI:29985"/>
        <dbReference type="ChEBI" id="CHEBI:30616"/>
        <dbReference type="ChEBI" id="CHEBI:33019"/>
        <dbReference type="ChEBI" id="CHEBI:78442"/>
        <dbReference type="ChEBI" id="CHEBI:78520"/>
        <dbReference type="ChEBI" id="CHEBI:456215"/>
        <dbReference type="EC" id="6.1.1.17"/>
    </reaction>
</comment>
<dbReference type="PROSITE" id="PS00178">
    <property type="entry name" value="AA_TRNA_LIGASE_I"/>
    <property type="match status" value="1"/>
</dbReference>
<dbReference type="GO" id="GO:0000049">
    <property type="term" value="F:tRNA binding"/>
    <property type="evidence" value="ECO:0007669"/>
    <property type="project" value="InterPro"/>
</dbReference>
<feature type="binding site" evidence="10">
    <location>
        <position position="127"/>
    </location>
    <ligand>
        <name>Zn(2+)</name>
        <dbReference type="ChEBI" id="CHEBI:29105"/>
    </ligand>
</feature>
<evidence type="ECO:0000259" key="11">
    <source>
        <dbReference type="Pfam" id="PF00749"/>
    </source>
</evidence>
<feature type="binding site" evidence="10">
    <location>
        <position position="125"/>
    </location>
    <ligand>
        <name>Zn(2+)</name>
        <dbReference type="ChEBI" id="CHEBI:29105"/>
    </ligand>
</feature>
<evidence type="ECO:0000256" key="1">
    <source>
        <dbReference type="ARBA" id="ARBA00004496"/>
    </source>
</evidence>
<dbReference type="GO" id="GO:0004818">
    <property type="term" value="F:glutamate-tRNA ligase activity"/>
    <property type="evidence" value="ECO:0007669"/>
    <property type="project" value="UniProtKB-UniRule"/>
</dbReference>
<dbReference type="InterPro" id="IPR020751">
    <property type="entry name" value="aa-tRNA-synth_I_codon-bd_sub2"/>
</dbReference>
<dbReference type="InterPro" id="IPR014729">
    <property type="entry name" value="Rossmann-like_a/b/a_fold"/>
</dbReference>
<dbReference type="Pfam" id="PF19269">
    <property type="entry name" value="Anticodon_2"/>
    <property type="match status" value="1"/>
</dbReference>
<keyword evidence="7 10" id="KW-0067">ATP-binding</keyword>
<dbReference type="InterPro" id="IPR045462">
    <property type="entry name" value="aa-tRNA-synth_I_cd-bd"/>
</dbReference>
<protein>
    <recommendedName>
        <fullName evidence="10">Glutamate--tRNA ligase</fullName>
        <ecNumber evidence="10">6.1.1.17</ecNumber>
    </recommendedName>
    <alternativeName>
        <fullName evidence="10">Glutamyl-tRNA synthetase</fullName>
        <shortName evidence="10">GluRS</shortName>
    </alternativeName>
</protein>
<feature type="domain" description="Glutamyl/glutaminyl-tRNA synthetase class Ib catalytic" evidence="11">
    <location>
        <begin position="3"/>
        <end position="309"/>
    </location>
</feature>
<feature type="binding site" evidence="10">
    <location>
        <position position="100"/>
    </location>
    <ligand>
        <name>Zn(2+)</name>
        <dbReference type="ChEBI" id="CHEBI:29105"/>
    </ligand>
</feature>
<dbReference type="Gene3D" id="3.40.50.620">
    <property type="entry name" value="HUPs"/>
    <property type="match status" value="1"/>
</dbReference>
<keyword evidence="10" id="KW-0862">Zinc</keyword>
<comment type="caution">
    <text evidence="13">The sequence shown here is derived from an EMBL/GenBank/DDBJ whole genome shotgun (WGS) entry which is preliminary data.</text>
</comment>
<organism evidence="13 14">
    <name type="scientific">Candidatus Jorgensenbacteria bacterium CG23_combo_of_CG06-09_8_20_14_all_54_14</name>
    <dbReference type="NCBI Taxonomy" id="1974595"/>
    <lineage>
        <taxon>Bacteria</taxon>
        <taxon>Candidatus Joergenseniibacteriota</taxon>
    </lineage>
</organism>
<evidence type="ECO:0000256" key="9">
    <source>
        <dbReference type="ARBA" id="ARBA00023146"/>
    </source>
</evidence>
<keyword evidence="6 10" id="KW-0547">Nucleotide-binding</keyword>
<comment type="subcellular location">
    <subcellularLocation>
        <location evidence="1 10">Cytoplasm</location>
    </subcellularLocation>
</comment>
<evidence type="ECO:0000313" key="13">
    <source>
        <dbReference type="EMBL" id="PIP29707.1"/>
    </source>
</evidence>
<dbReference type="Gene3D" id="1.10.10.350">
    <property type="match status" value="1"/>
</dbReference>
<evidence type="ECO:0000256" key="5">
    <source>
        <dbReference type="ARBA" id="ARBA00022598"/>
    </source>
</evidence>
<dbReference type="AlphaFoldDB" id="A0A2G9Z979"/>
<keyword evidence="4 10" id="KW-0963">Cytoplasm</keyword>
<dbReference type="HAMAP" id="MF_00022">
    <property type="entry name" value="Glu_tRNA_synth_type1"/>
    <property type="match status" value="1"/>
</dbReference>
<dbReference type="EMBL" id="PCRZ01000046">
    <property type="protein sequence ID" value="PIP29707.1"/>
    <property type="molecule type" value="Genomic_DNA"/>
</dbReference>
<reference evidence="13 14" key="1">
    <citation type="submission" date="2017-09" db="EMBL/GenBank/DDBJ databases">
        <title>Depth-based differentiation of microbial function through sediment-hosted aquifers and enrichment of novel symbionts in the deep terrestrial subsurface.</title>
        <authorList>
            <person name="Probst A.J."/>
            <person name="Ladd B."/>
            <person name="Jarett J.K."/>
            <person name="Geller-Mcgrath D.E."/>
            <person name="Sieber C.M."/>
            <person name="Emerson J.B."/>
            <person name="Anantharaman K."/>
            <person name="Thomas B.C."/>
            <person name="Malmstrom R."/>
            <person name="Stieglmeier M."/>
            <person name="Klingl A."/>
            <person name="Woyke T."/>
            <person name="Ryan C.M."/>
            <person name="Banfield J.F."/>
        </authorList>
    </citation>
    <scope>NUCLEOTIDE SEQUENCE [LARGE SCALE GENOMIC DNA]</scope>
    <source>
        <strain evidence="13">CG23_combo_of_CG06-09_8_20_14_all_54_14</strain>
    </source>
</reference>
<evidence type="ECO:0000313" key="14">
    <source>
        <dbReference type="Proteomes" id="UP000228812"/>
    </source>
</evidence>
<evidence type="ECO:0000256" key="3">
    <source>
        <dbReference type="ARBA" id="ARBA00011245"/>
    </source>
</evidence>
<dbReference type="GO" id="GO:0008270">
    <property type="term" value="F:zinc ion binding"/>
    <property type="evidence" value="ECO:0007669"/>
    <property type="project" value="UniProtKB-UniRule"/>
</dbReference>
<evidence type="ECO:0000259" key="12">
    <source>
        <dbReference type="Pfam" id="PF19269"/>
    </source>
</evidence>
<dbReference type="InterPro" id="IPR004527">
    <property type="entry name" value="Glu-tRNA-ligase_bac/mito"/>
</dbReference>
<dbReference type="InterPro" id="IPR008925">
    <property type="entry name" value="aa_tRNA-synth_I_cd-bd_sf"/>
</dbReference>
<evidence type="ECO:0000256" key="6">
    <source>
        <dbReference type="ARBA" id="ARBA00022741"/>
    </source>
</evidence>
<sequence length="475" mass="53812">MPVKVRFAPSPTGFLHIGGVRTALFNWLFARHVGGSFMLRIEDTDTERSEKRFEDDIIQSLEWLGLTSDEPVVRQSERRAVYTRYLGKLIDERKAYRCFCTPETLEADQQAQMSQGLAPKYRGGCNDLPPAEAEARASREPHVIRFRMPEKTVTFTDLVHRKVSFDLRLVGDIIIAKGLGEPLYNFAVVVDDEESGITHVIRGEEHLPNTPKQMAFQEALGFRTPAYAHLPLILGPNRKKLSKRDLSKSVADYRADGYLPEALLNFLVLLGWHPVRDREVLTVPEMVEEFTLPRVQKGGAVWNPEKLEWLNAQHIKLLSVEELAARLEPFVPPHWRGNREFFARVVALEQERLTTLKAFAASASFFFELPNYPAELLRWKGTDAETTRGNLETVMALFKKTEERSFTRDLLEKPLFRLADERGRGEFLWPLRVALSGREASPGPVEIAVALGRIETVNRLQIAVEKLGGAATVAS</sequence>
<feature type="short sequence motif" description="'KMSKS' region" evidence="10">
    <location>
        <begin position="240"/>
        <end position="244"/>
    </location>
</feature>
<dbReference type="EC" id="6.1.1.17" evidence="10"/>
<feature type="binding site" evidence="10">
    <location>
        <position position="243"/>
    </location>
    <ligand>
        <name>ATP</name>
        <dbReference type="ChEBI" id="CHEBI:30616"/>
    </ligand>
</feature>
<dbReference type="GO" id="GO:0006424">
    <property type="term" value="P:glutamyl-tRNA aminoacylation"/>
    <property type="evidence" value="ECO:0007669"/>
    <property type="project" value="UniProtKB-UniRule"/>
</dbReference>
<keyword evidence="9 10" id="KW-0030">Aminoacyl-tRNA synthetase</keyword>
<evidence type="ECO:0000256" key="2">
    <source>
        <dbReference type="ARBA" id="ARBA00007894"/>
    </source>
</evidence>
<feature type="domain" description="Aminoacyl-tRNA synthetase class I anticodon-binding" evidence="12">
    <location>
        <begin position="322"/>
        <end position="463"/>
    </location>
</feature>
<dbReference type="GO" id="GO:0005524">
    <property type="term" value="F:ATP binding"/>
    <property type="evidence" value="ECO:0007669"/>
    <property type="project" value="UniProtKB-UniRule"/>
</dbReference>
<dbReference type="SUPFAM" id="SSF48163">
    <property type="entry name" value="An anticodon-binding domain of class I aminoacyl-tRNA synthetases"/>
    <property type="match status" value="1"/>
</dbReference>
<dbReference type="PRINTS" id="PR00987">
    <property type="entry name" value="TRNASYNTHGLU"/>
</dbReference>
<dbReference type="FunFam" id="3.40.50.620:FF:000007">
    <property type="entry name" value="Glutamate--tRNA ligase"/>
    <property type="match status" value="1"/>
</dbReference>
<dbReference type="Proteomes" id="UP000228812">
    <property type="component" value="Unassembled WGS sequence"/>
</dbReference>
<feature type="short sequence motif" description="'HIGH' region" evidence="10">
    <location>
        <begin position="9"/>
        <end position="19"/>
    </location>
</feature>
<comment type="function">
    <text evidence="10">Catalyzes the attachment of glutamate to tRNA(Glu) in a two-step reaction: glutamate is first activated by ATP to form Glu-AMP and then transferred to the acceptor end of tRNA(Glu).</text>
</comment>
<dbReference type="NCBIfam" id="TIGR00464">
    <property type="entry name" value="gltX_bact"/>
    <property type="match status" value="1"/>
</dbReference>
<feature type="binding site" evidence="10">
    <location>
        <position position="98"/>
    </location>
    <ligand>
        <name>Zn(2+)</name>
        <dbReference type="ChEBI" id="CHEBI:29105"/>
    </ligand>
</feature>
<keyword evidence="10" id="KW-0479">Metal-binding</keyword>
<dbReference type="SUPFAM" id="SSF52374">
    <property type="entry name" value="Nucleotidylyl transferase"/>
    <property type="match status" value="1"/>
</dbReference>
<evidence type="ECO:0000256" key="10">
    <source>
        <dbReference type="HAMAP-Rule" id="MF_00022"/>
    </source>
</evidence>
<comment type="similarity">
    <text evidence="2 10">Belongs to the class-I aminoacyl-tRNA synthetase family. Glutamate--tRNA ligase type 1 subfamily.</text>
</comment>
<gene>
    <name evidence="10" type="primary">gltX</name>
    <name evidence="13" type="ORF">COX26_02650</name>
</gene>